<evidence type="ECO:0000313" key="9">
    <source>
        <dbReference type="EMBL" id="ETN46618.1"/>
    </source>
</evidence>
<protein>
    <recommendedName>
        <fullName evidence="8">C-CAP/cofactor C-like domain-containing protein</fullName>
    </recommendedName>
</protein>
<comment type="subcellular location">
    <subcellularLocation>
        <location evidence="1">Cytoplasm</location>
    </subcellularLocation>
</comment>
<dbReference type="GO" id="GO:0005737">
    <property type="term" value="C:cytoplasm"/>
    <property type="evidence" value="ECO:0007669"/>
    <property type="project" value="UniProtKB-SubCell"/>
</dbReference>
<dbReference type="GeneID" id="19968143"/>
<evidence type="ECO:0000256" key="4">
    <source>
        <dbReference type="ARBA" id="ARBA00022990"/>
    </source>
</evidence>
<dbReference type="PANTHER" id="PTHR15139">
    <property type="entry name" value="TUBULIN FOLDING COFACTOR C"/>
    <property type="match status" value="1"/>
</dbReference>
<gene>
    <name evidence="9" type="ORF">HMPREF1541_00804</name>
</gene>
<dbReference type="Proteomes" id="UP000030752">
    <property type="component" value="Unassembled WGS sequence"/>
</dbReference>
<reference evidence="9 10" key="1">
    <citation type="submission" date="2013-03" db="EMBL/GenBank/DDBJ databases">
        <title>The Genome Sequence of Phialophora europaea CBS 101466.</title>
        <authorList>
            <consortium name="The Broad Institute Genomics Platform"/>
            <person name="Cuomo C."/>
            <person name="de Hoog S."/>
            <person name="Gorbushina A."/>
            <person name="Walker B."/>
            <person name="Young S.K."/>
            <person name="Zeng Q."/>
            <person name="Gargeya S."/>
            <person name="Fitzgerald M."/>
            <person name="Haas B."/>
            <person name="Abouelleil A."/>
            <person name="Allen A.W."/>
            <person name="Alvarado L."/>
            <person name="Arachchi H.M."/>
            <person name="Berlin A.M."/>
            <person name="Chapman S.B."/>
            <person name="Gainer-Dewar J."/>
            <person name="Goldberg J."/>
            <person name="Griggs A."/>
            <person name="Gujja S."/>
            <person name="Hansen M."/>
            <person name="Howarth C."/>
            <person name="Imamovic A."/>
            <person name="Ireland A."/>
            <person name="Larimer J."/>
            <person name="McCowan C."/>
            <person name="Murphy C."/>
            <person name="Pearson M."/>
            <person name="Poon T.W."/>
            <person name="Priest M."/>
            <person name="Roberts A."/>
            <person name="Saif S."/>
            <person name="Shea T."/>
            <person name="Sisk P."/>
            <person name="Sykes S."/>
            <person name="Wortman J."/>
            <person name="Nusbaum C."/>
            <person name="Birren B."/>
        </authorList>
    </citation>
    <scope>NUCLEOTIDE SEQUENCE [LARGE SCALE GENOMIC DNA]</scope>
    <source>
        <strain evidence="9 10">CBS 101466</strain>
    </source>
</reference>
<feature type="compositionally biased region" description="Polar residues" evidence="7">
    <location>
        <begin position="141"/>
        <end position="153"/>
    </location>
</feature>
<dbReference type="PROSITE" id="PS51329">
    <property type="entry name" value="C_CAP_COFACTOR_C"/>
    <property type="match status" value="1"/>
</dbReference>
<dbReference type="EMBL" id="KB822711">
    <property type="protein sequence ID" value="ETN46618.1"/>
    <property type="molecule type" value="Genomic_DNA"/>
</dbReference>
<dbReference type="InterPro" id="IPR012945">
    <property type="entry name" value="Tubulin-bd_cofactor_C_dom"/>
</dbReference>
<dbReference type="InterPro" id="IPR038397">
    <property type="entry name" value="TBCC_N_sf"/>
</dbReference>
<organism evidence="9 10">
    <name type="scientific">Cyphellophora europaea (strain CBS 101466)</name>
    <name type="common">Phialophora europaea</name>
    <dbReference type="NCBI Taxonomy" id="1220924"/>
    <lineage>
        <taxon>Eukaryota</taxon>
        <taxon>Fungi</taxon>
        <taxon>Dikarya</taxon>
        <taxon>Ascomycota</taxon>
        <taxon>Pezizomycotina</taxon>
        <taxon>Eurotiomycetes</taxon>
        <taxon>Chaetothyriomycetidae</taxon>
        <taxon>Chaetothyriales</taxon>
        <taxon>Cyphellophoraceae</taxon>
        <taxon>Cyphellophora</taxon>
    </lineage>
</organism>
<name>W2SF07_CYPE1</name>
<keyword evidence="3" id="KW-0963">Cytoplasm</keyword>
<evidence type="ECO:0000313" key="10">
    <source>
        <dbReference type="Proteomes" id="UP000030752"/>
    </source>
</evidence>
<dbReference type="Pfam" id="PF16752">
    <property type="entry name" value="TBCC_N"/>
    <property type="match status" value="1"/>
</dbReference>
<dbReference type="Gene3D" id="2.160.20.70">
    <property type="match status" value="1"/>
</dbReference>
<dbReference type="STRING" id="1220924.W2SF07"/>
<feature type="domain" description="C-CAP/cofactor C-like" evidence="8">
    <location>
        <begin position="195"/>
        <end position="350"/>
    </location>
</feature>
<dbReference type="RefSeq" id="XP_008711330.1">
    <property type="nucleotide sequence ID" value="XM_008713108.1"/>
</dbReference>
<feature type="region of interest" description="Disordered" evidence="7">
    <location>
        <begin position="134"/>
        <end position="207"/>
    </location>
</feature>
<keyword evidence="10" id="KW-1185">Reference proteome</keyword>
<evidence type="ECO:0000259" key="8">
    <source>
        <dbReference type="PROSITE" id="PS51329"/>
    </source>
</evidence>
<dbReference type="FunFam" id="1.20.58.1250:FF:000002">
    <property type="entry name" value="Tubulin-specific chaperone c, putative"/>
    <property type="match status" value="1"/>
</dbReference>
<dbReference type="Gene3D" id="1.20.58.1250">
    <property type="entry name" value="Tubulin Binding Cofactor C, N-terminal domain"/>
    <property type="match status" value="1"/>
</dbReference>
<proteinExistence type="inferred from homology"/>
<dbReference type="InterPro" id="IPR027684">
    <property type="entry name" value="TBCC"/>
</dbReference>
<sequence length="400" mass="43128">MTTPEDSQPQPSSGEPTLQQKFFRYFQQEVTALQDQMDRIGDRPLIAGERADAADHCLAGISRLSSEVKDASTYLPSYDQRTYAEAVKALQDKLQETRAAFAPKQKFSFKSARKSPSAISLSDAAELAAQKRRGVPGYLSPNGNTPGTSQSGTPAYLQTPPDEKSTSSNRPVPDAPHPSSLQQATSVPATPEEQPSRPALSTTATSTTISSQSHAHILLPSSSIAAPTPCTISRLTSCILDLSTSRSASFASLTINNATSSLLCCGTVNGPAHVTGLRNCTLVIVCRQLRMHECAGVNVYLHCTSRPIIEDCKGMRFAQLPQTYFDLTAAGQSGLADSANLWDQIDDFKWLKSEPSPNWSVLPVGERVPEETWREVVPGGPGWRTEDILKAVGIQPQSGR</sequence>
<dbReference type="InterPro" id="IPR016098">
    <property type="entry name" value="CAP/MinC_C"/>
</dbReference>
<dbReference type="GO" id="GO:0015631">
    <property type="term" value="F:tubulin binding"/>
    <property type="evidence" value="ECO:0007669"/>
    <property type="project" value="InterPro"/>
</dbReference>
<evidence type="ECO:0000256" key="7">
    <source>
        <dbReference type="SAM" id="MobiDB-lite"/>
    </source>
</evidence>
<dbReference type="InterPro" id="IPR031925">
    <property type="entry name" value="TBCC_N"/>
</dbReference>
<evidence type="ECO:0000256" key="6">
    <source>
        <dbReference type="ARBA" id="ARBA00026055"/>
    </source>
</evidence>
<accession>W2SF07</accession>
<dbReference type="InParanoid" id="W2SF07"/>
<dbReference type="GO" id="GO:0007023">
    <property type="term" value="P:post-chaperonin tubulin folding pathway"/>
    <property type="evidence" value="ECO:0007669"/>
    <property type="project" value="InterPro"/>
</dbReference>
<evidence type="ECO:0000256" key="2">
    <source>
        <dbReference type="ARBA" id="ARBA00008848"/>
    </source>
</evidence>
<dbReference type="HOGENOM" id="CLU_032612_1_0_1"/>
<keyword evidence="5" id="KW-0143">Chaperone</keyword>
<dbReference type="InterPro" id="IPR017901">
    <property type="entry name" value="C-CAP_CF_C-like"/>
</dbReference>
<keyword evidence="4" id="KW-0007">Acetylation</keyword>
<dbReference type="eggNOG" id="KOG2512">
    <property type="taxonomic scope" value="Eukaryota"/>
</dbReference>
<dbReference type="VEuPathDB" id="FungiDB:HMPREF1541_00804"/>
<dbReference type="SMART" id="SM00673">
    <property type="entry name" value="CARP"/>
    <property type="match status" value="1"/>
</dbReference>
<evidence type="ECO:0000256" key="5">
    <source>
        <dbReference type="ARBA" id="ARBA00023186"/>
    </source>
</evidence>
<comment type="subunit">
    <text evidence="6">Supercomplex made of cofactors A to E. Cofactors A and D function by capturing and stabilizing tubulin in a quasi-native conformation. Cofactor E binds to the cofactor D-tubulin complex; interaction with cofactor C then causes the release of tubulin polypeptides that are committed to the native state.</text>
</comment>
<dbReference type="Pfam" id="PF07986">
    <property type="entry name" value="TBCC"/>
    <property type="match status" value="1"/>
</dbReference>
<dbReference type="AlphaFoldDB" id="W2SF07"/>
<dbReference type="GO" id="GO:0007021">
    <property type="term" value="P:tubulin complex assembly"/>
    <property type="evidence" value="ECO:0007669"/>
    <property type="project" value="TreeGrafter"/>
</dbReference>
<feature type="compositionally biased region" description="Polar residues" evidence="7">
    <location>
        <begin position="179"/>
        <end position="188"/>
    </location>
</feature>
<dbReference type="OrthoDB" id="194775at2759"/>
<dbReference type="PANTHER" id="PTHR15139:SF0">
    <property type="entry name" value="TUBULIN-SPECIFIC CHAPERONE C"/>
    <property type="match status" value="1"/>
</dbReference>
<dbReference type="InterPro" id="IPR006599">
    <property type="entry name" value="CARP_motif"/>
</dbReference>
<evidence type="ECO:0000256" key="1">
    <source>
        <dbReference type="ARBA" id="ARBA00004496"/>
    </source>
</evidence>
<evidence type="ECO:0000256" key="3">
    <source>
        <dbReference type="ARBA" id="ARBA00022490"/>
    </source>
</evidence>
<comment type="similarity">
    <text evidence="2">Belongs to the TBCC family.</text>
</comment>